<dbReference type="Proteomes" id="UP000007305">
    <property type="component" value="Chromosome 5"/>
</dbReference>
<dbReference type="CDD" id="cd11660">
    <property type="entry name" value="SANT_TRF"/>
    <property type="match status" value="1"/>
</dbReference>
<dbReference type="Gene3D" id="1.10.10.60">
    <property type="entry name" value="Homeodomain-like"/>
    <property type="match status" value="1"/>
</dbReference>
<gene>
    <name evidence="5" type="primary">LOC103627275</name>
</gene>
<reference evidence="5" key="3">
    <citation type="submission" date="2021-05" db="UniProtKB">
        <authorList>
            <consortium name="EnsemblPlants"/>
        </authorList>
    </citation>
    <scope>IDENTIFICATION</scope>
    <source>
        <strain evidence="5">cv. B73</strain>
    </source>
</reference>
<dbReference type="PROSITE" id="PS50090">
    <property type="entry name" value="MYB_LIKE"/>
    <property type="match status" value="1"/>
</dbReference>
<sequence>MAAAAPAAGKGKRKRHLSEDDVCLLQRYNPGTILTALQEVAQHAEGRIIDWRAVVAKSATGITSAREYQMLWRYLAYHHDLNESIEAGDLPLGDDSDLELELEPNPSETKEALSEASALAKALISRSSREQASGHRINLDVPALNTQNEKIVRVPSKQLAQSHRVTNVTCPVSNPKQLSHIVPSPTHLDPNGASKKRKKAKAWSKEEDADLAAGVQKYGEGNWEVILHKCNFDNTRTPDQLSQRWALKRPGGSTKPASTKHASVGSEERSATIKALHLAVGPMPVSSALRSGREQSIQHKSTAFAPKMPQVRSAVTPSLAPALALPVQPLRVAAEVQSPLRHGQQAPGQVNGVSGVSAVNQSGPPAGAETKKALGTTLAPVPCDSEENEDGSEFCAITLDDLFPEDAKQPETVDTKAKQPETTGPKAKQPENADPKAMHQETMDPKSKQPDTLKVGILDPKDKDMLEFDQYVASQGAHLNTDDLNKSKCTNSASQAQGLVGSQKNPLKLTPVDGKANPVTAAGRGKPVAAGVASTGKKATIPISHLAAGTPRGIVDTVNANAPIRRTLTRRAAALVPAGCQAPPPKHAIDAKGCQMTNSIATFVSSGVPASSQASTPAKDANKASPPSSSCQPKPDSVAVNGAIRAVKSVAKKGNLPAAAARQ</sequence>
<dbReference type="OrthoDB" id="608866at2759"/>
<evidence type="ECO:0000256" key="2">
    <source>
        <dbReference type="SAM" id="MobiDB-lite"/>
    </source>
</evidence>
<dbReference type="GO" id="GO:0003677">
    <property type="term" value="F:DNA binding"/>
    <property type="evidence" value="ECO:0007669"/>
    <property type="project" value="UniProtKB-KW"/>
</dbReference>
<dbReference type="PROSITE" id="PS51294">
    <property type="entry name" value="HTH_MYB"/>
    <property type="match status" value="1"/>
</dbReference>
<feature type="domain" description="HTH myb-type" evidence="4">
    <location>
        <begin position="195"/>
        <end position="245"/>
    </location>
</feature>
<feature type="region of interest" description="Disordered" evidence="2">
    <location>
        <begin position="170"/>
        <end position="196"/>
    </location>
</feature>
<keyword evidence="6" id="KW-1185">Reference proteome</keyword>
<keyword evidence="7" id="KW-1267">Proteomics identification</keyword>
<dbReference type="Pfam" id="PF00249">
    <property type="entry name" value="Myb_DNA-binding"/>
    <property type="match status" value="1"/>
</dbReference>
<feature type="region of interest" description="Disordered" evidence="2">
    <location>
        <begin position="608"/>
        <end position="637"/>
    </location>
</feature>
<feature type="compositionally biased region" description="Basic and acidic residues" evidence="2">
    <location>
        <begin position="428"/>
        <end position="451"/>
    </location>
</feature>
<dbReference type="InterPro" id="IPR017930">
    <property type="entry name" value="Myb_dom"/>
</dbReference>
<dbReference type="PANTHER" id="PTHR47206">
    <property type="entry name" value="HOMEODOMAIN-LIKE SUPERFAMILY PROTEIN"/>
    <property type="match status" value="1"/>
</dbReference>
<dbReference type="EnsemblPlants" id="Zm00001eb243450_T003">
    <property type="protein sequence ID" value="Zm00001eb243450_P003"/>
    <property type="gene ID" value="Zm00001eb243450"/>
</dbReference>
<feature type="compositionally biased region" description="Basic and acidic residues" evidence="2">
    <location>
        <begin position="409"/>
        <end position="419"/>
    </location>
</feature>
<evidence type="ECO:0000313" key="6">
    <source>
        <dbReference type="Proteomes" id="UP000007305"/>
    </source>
</evidence>
<feature type="compositionally biased region" description="Polar residues" evidence="2">
    <location>
        <begin position="496"/>
        <end position="505"/>
    </location>
</feature>
<dbReference type="AlphaFoldDB" id="A0A804PK19"/>
<dbReference type="SUPFAM" id="SSF46689">
    <property type="entry name" value="Homeodomain-like"/>
    <property type="match status" value="1"/>
</dbReference>
<feature type="region of interest" description="Disordered" evidence="2">
    <location>
        <begin position="496"/>
        <end position="522"/>
    </location>
</feature>
<evidence type="ECO:0000313" key="5">
    <source>
        <dbReference type="EnsemblPlants" id="Zm00001eb243450_P003"/>
    </source>
</evidence>
<proteinExistence type="evidence at protein level"/>
<feature type="domain" description="Myb-like" evidence="3">
    <location>
        <begin position="195"/>
        <end position="245"/>
    </location>
</feature>
<feature type="compositionally biased region" description="Polar residues" evidence="2">
    <location>
        <begin position="346"/>
        <end position="363"/>
    </location>
</feature>
<keyword evidence="1" id="KW-0238">DNA-binding</keyword>
<reference evidence="6" key="1">
    <citation type="journal article" date="2009" name="Science">
        <title>The B73 maize genome: complexity, diversity, and dynamics.</title>
        <authorList>
            <person name="Schnable P.S."/>
            <person name="Ware D."/>
            <person name="Fulton R.S."/>
            <person name="Stein J.C."/>
            <person name="Wei F."/>
            <person name="Pasternak S."/>
            <person name="Liang C."/>
            <person name="Zhang J."/>
            <person name="Fulton L."/>
            <person name="Graves T.A."/>
            <person name="Minx P."/>
            <person name="Reily A.D."/>
            <person name="Courtney L."/>
            <person name="Kruchowski S.S."/>
            <person name="Tomlinson C."/>
            <person name="Strong C."/>
            <person name="Delehaunty K."/>
            <person name="Fronick C."/>
            <person name="Courtney B."/>
            <person name="Rock S.M."/>
            <person name="Belter E."/>
            <person name="Du F."/>
            <person name="Kim K."/>
            <person name="Abbott R.M."/>
            <person name="Cotton M."/>
            <person name="Levy A."/>
            <person name="Marchetto P."/>
            <person name="Ochoa K."/>
            <person name="Jackson S.M."/>
            <person name="Gillam B."/>
            <person name="Chen W."/>
            <person name="Yan L."/>
            <person name="Higginbotham J."/>
            <person name="Cardenas M."/>
            <person name="Waligorski J."/>
            <person name="Applebaum E."/>
            <person name="Phelps L."/>
            <person name="Falcone J."/>
            <person name="Kanchi K."/>
            <person name="Thane T."/>
            <person name="Scimone A."/>
            <person name="Thane N."/>
            <person name="Henke J."/>
            <person name="Wang T."/>
            <person name="Ruppert J."/>
            <person name="Shah N."/>
            <person name="Rotter K."/>
            <person name="Hodges J."/>
            <person name="Ingenthron E."/>
            <person name="Cordes M."/>
            <person name="Kohlberg S."/>
            <person name="Sgro J."/>
            <person name="Delgado B."/>
            <person name="Mead K."/>
            <person name="Chinwalla A."/>
            <person name="Leonard S."/>
            <person name="Crouse K."/>
            <person name="Collura K."/>
            <person name="Kudrna D."/>
            <person name="Currie J."/>
            <person name="He R."/>
            <person name="Angelova A."/>
            <person name="Rajasekar S."/>
            <person name="Mueller T."/>
            <person name="Lomeli R."/>
            <person name="Scara G."/>
            <person name="Ko A."/>
            <person name="Delaney K."/>
            <person name="Wissotski M."/>
            <person name="Lopez G."/>
            <person name="Campos D."/>
            <person name="Braidotti M."/>
            <person name="Ashley E."/>
            <person name="Golser W."/>
            <person name="Kim H."/>
            <person name="Lee S."/>
            <person name="Lin J."/>
            <person name="Dujmic Z."/>
            <person name="Kim W."/>
            <person name="Talag J."/>
            <person name="Zuccolo A."/>
            <person name="Fan C."/>
            <person name="Sebastian A."/>
            <person name="Kramer M."/>
            <person name="Spiegel L."/>
            <person name="Nascimento L."/>
            <person name="Zutavern T."/>
            <person name="Miller B."/>
            <person name="Ambroise C."/>
            <person name="Muller S."/>
            <person name="Spooner W."/>
            <person name="Narechania A."/>
            <person name="Ren L."/>
            <person name="Wei S."/>
            <person name="Kumari S."/>
            <person name="Faga B."/>
            <person name="Levy M.J."/>
            <person name="McMahan L."/>
            <person name="Van Buren P."/>
            <person name="Vaughn M.W."/>
            <person name="Ying K."/>
            <person name="Yeh C.-T."/>
            <person name="Emrich S.J."/>
            <person name="Jia Y."/>
            <person name="Kalyanaraman A."/>
            <person name="Hsia A.-P."/>
            <person name="Barbazuk W.B."/>
            <person name="Baucom R.S."/>
            <person name="Brutnell T.P."/>
            <person name="Carpita N.C."/>
            <person name="Chaparro C."/>
            <person name="Chia J.-M."/>
            <person name="Deragon J.-M."/>
            <person name="Estill J.C."/>
            <person name="Fu Y."/>
            <person name="Jeddeloh J.A."/>
            <person name="Han Y."/>
            <person name="Lee H."/>
            <person name="Li P."/>
            <person name="Lisch D.R."/>
            <person name="Liu S."/>
            <person name="Liu Z."/>
            <person name="Nagel D.H."/>
            <person name="McCann M.C."/>
            <person name="SanMiguel P."/>
            <person name="Myers A.M."/>
            <person name="Nettleton D."/>
            <person name="Nguyen J."/>
            <person name="Penning B.W."/>
            <person name="Ponnala L."/>
            <person name="Schneider K.L."/>
            <person name="Schwartz D.C."/>
            <person name="Sharma A."/>
            <person name="Soderlund C."/>
            <person name="Springer N.M."/>
            <person name="Sun Q."/>
            <person name="Wang H."/>
            <person name="Waterman M."/>
            <person name="Westerman R."/>
            <person name="Wolfgruber T.K."/>
            <person name="Yang L."/>
            <person name="Yu Y."/>
            <person name="Zhang L."/>
            <person name="Zhou S."/>
            <person name="Zhu Q."/>
            <person name="Bennetzen J.L."/>
            <person name="Dawe R.K."/>
            <person name="Jiang J."/>
            <person name="Jiang N."/>
            <person name="Presting G.G."/>
            <person name="Wessler S.R."/>
            <person name="Aluru S."/>
            <person name="Martienssen R.A."/>
            <person name="Clifton S.W."/>
            <person name="McCombie W.R."/>
            <person name="Wing R.A."/>
            <person name="Wilson R.K."/>
        </authorList>
    </citation>
    <scope>NUCLEOTIDE SEQUENCE [LARGE SCALE GENOMIC DNA]</scope>
    <source>
        <strain evidence="6">cv. B73</strain>
    </source>
</reference>
<dbReference type="PANTHER" id="PTHR47206:SF1">
    <property type="entry name" value="HOMEODOMAIN-LIKE SUPERFAMILY PROTEIN"/>
    <property type="match status" value="1"/>
</dbReference>
<evidence type="ECO:0008006" key="8">
    <source>
        <dbReference type="Google" id="ProtNLM"/>
    </source>
</evidence>
<organism evidence="5 6">
    <name type="scientific">Zea mays</name>
    <name type="common">Maize</name>
    <dbReference type="NCBI Taxonomy" id="4577"/>
    <lineage>
        <taxon>Eukaryota</taxon>
        <taxon>Viridiplantae</taxon>
        <taxon>Streptophyta</taxon>
        <taxon>Embryophyta</taxon>
        <taxon>Tracheophyta</taxon>
        <taxon>Spermatophyta</taxon>
        <taxon>Magnoliopsida</taxon>
        <taxon>Liliopsida</taxon>
        <taxon>Poales</taxon>
        <taxon>Poaceae</taxon>
        <taxon>PACMAD clade</taxon>
        <taxon>Panicoideae</taxon>
        <taxon>Andropogonodae</taxon>
        <taxon>Andropogoneae</taxon>
        <taxon>Tripsacinae</taxon>
        <taxon>Zea</taxon>
    </lineage>
</organism>
<evidence type="ECO:0007829" key="7">
    <source>
        <dbReference type="PeptideAtlas" id="A0A804PK19"/>
    </source>
</evidence>
<feature type="region of interest" description="Disordered" evidence="2">
    <location>
        <begin position="340"/>
        <end position="371"/>
    </location>
</feature>
<evidence type="ECO:0000259" key="3">
    <source>
        <dbReference type="PROSITE" id="PS50090"/>
    </source>
</evidence>
<dbReference type="InterPro" id="IPR001005">
    <property type="entry name" value="SANT/Myb"/>
</dbReference>
<evidence type="ECO:0000259" key="4">
    <source>
        <dbReference type="PROSITE" id="PS51294"/>
    </source>
</evidence>
<feature type="region of interest" description="Disordered" evidence="2">
    <location>
        <begin position="247"/>
        <end position="268"/>
    </location>
</feature>
<name>A0A804PK19_MAIZE</name>
<feature type="region of interest" description="Disordered" evidence="2">
    <location>
        <begin position="409"/>
        <end position="453"/>
    </location>
</feature>
<dbReference type="SMART" id="SM00717">
    <property type="entry name" value="SANT"/>
    <property type="match status" value="1"/>
</dbReference>
<protein>
    <recommendedName>
        <fullName evidence="8">Homeodomain-like superfamily protein</fullName>
    </recommendedName>
</protein>
<dbReference type="InterPro" id="IPR009057">
    <property type="entry name" value="Homeodomain-like_sf"/>
</dbReference>
<evidence type="ECO:0000256" key="1">
    <source>
        <dbReference type="ARBA" id="ARBA00023125"/>
    </source>
</evidence>
<accession>A0A804PK19</accession>
<dbReference type="Gramene" id="Zm00001eb243450_T003">
    <property type="protein sequence ID" value="Zm00001eb243450_P003"/>
    <property type="gene ID" value="Zm00001eb243450"/>
</dbReference>
<reference evidence="5" key="2">
    <citation type="submission" date="2019-07" db="EMBL/GenBank/DDBJ databases">
        <authorList>
            <person name="Seetharam A."/>
            <person name="Woodhouse M."/>
            <person name="Cannon E."/>
        </authorList>
    </citation>
    <scope>NUCLEOTIDE SEQUENCE [LARGE SCALE GENOMIC DNA]</scope>
    <source>
        <strain evidence="5">cv. B73</strain>
    </source>
</reference>